<organism evidence="1 2">
    <name type="scientific">Grifola frondosa</name>
    <name type="common">Maitake</name>
    <name type="synonym">Polyporus frondosus</name>
    <dbReference type="NCBI Taxonomy" id="5627"/>
    <lineage>
        <taxon>Eukaryota</taxon>
        <taxon>Fungi</taxon>
        <taxon>Dikarya</taxon>
        <taxon>Basidiomycota</taxon>
        <taxon>Agaricomycotina</taxon>
        <taxon>Agaricomycetes</taxon>
        <taxon>Polyporales</taxon>
        <taxon>Grifolaceae</taxon>
        <taxon>Grifola</taxon>
    </lineage>
</organism>
<reference evidence="1 2" key="1">
    <citation type="submission" date="2016-03" db="EMBL/GenBank/DDBJ databases">
        <title>Whole genome sequencing of Grifola frondosa 9006-11.</title>
        <authorList>
            <person name="Min B."/>
            <person name="Park H."/>
            <person name="Kim J.-G."/>
            <person name="Cho H."/>
            <person name="Oh Y.-L."/>
            <person name="Kong W.-S."/>
            <person name="Choi I.-G."/>
        </authorList>
    </citation>
    <scope>NUCLEOTIDE SEQUENCE [LARGE SCALE GENOMIC DNA]</scope>
    <source>
        <strain evidence="1 2">9006-11</strain>
    </source>
</reference>
<dbReference type="EMBL" id="LUGG01000014">
    <property type="protein sequence ID" value="OBZ70458.1"/>
    <property type="molecule type" value="Genomic_DNA"/>
</dbReference>
<dbReference type="Pfam" id="PF10344">
    <property type="entry name" value="Hobbit"/>
    <property type="match status" value="1"/>
</dbReference>
<name>A0A1C7M145_GRIFR</name>
<comment type="caution">
    <text evidence="1">The sequence shown here is derived from an EMBL/GenBank/DDBJ whole genome shotgun (WGS) entry which is preliminary data.</text>
</comment>
<evidence type="ECO:0000313" key="2">
    <source>
        <dbReference type="Proteomes" id="UP000092993"/>
    </source>
</evidence>
<dbReference type="InterPro" id="IPR045167">
    <property type="entry name" value="Hobbit"/>
</dbReference>
<accession>A0A1C7M145</accession>
<proteinExistence type="predicted"/>
<dbReference type="STRING" id="5627.A0A1C7M145"/>
<dbReference type="OrthoDB" id="1562405at2759"/>
<dbReference type="PANTHER" id="PTHR15678:SF6">
    <property type="entry name" value="BRIDGE-LIKE LIPID TRANSFER PROTEIN FAMILY MEMBER 2"/>
    <property type="match status" value="1"/>
</dbReference>
<keyword evidence="2" id="KW-1185">Reference proteome</keyword>
<gene>
    <name evidence="1" type="ORF">A0H81_09966</name>
</gene>
<sequence length="630" mass="70028">MSSRFQSRPDRQFGDVLRDHAGLQMDYSFAFILSQSFLNVWYGPGASSRGHDAYSITSTDYPNEAVLRLETIQLTGDGNAFGEFVDEVQGVVILDLSSTFTDLQCCTDAISVELWQPEVIKALSRLVAFVSNRPKKTNLPLSTPRLLDKLPLGLSASLSIGRFMVFVTSPDLAPDEALNISRGVAAHMGICIAYRALRSRHPEGMPDIQPRNQQRLLLSLPAERISHTSAASSTAPTTRALLQVAFWNIALRDAIATRFAADDPYGVGDSSDHLRSLEYFRIQNIETTMIISGTRFNGVARSTVKDNCSVDMSIYSVRGLLHLAHVYNLLLALRTLTSLSPPSTSRKPSTDTPSTLSFDARCSLDSLQLRWDFPILTKMFARVRSLTCQISPELKIEVGWSSIVLAVSILVTHDGIETEEWEELARLPRWNVDIQPQVRPVAIIVKGDNGCLRIPFDYVVADLILDINVTMKSIKHLVRMVSAGHFYDPPTPEAEDAKLVPNIAIQLNNLTLEAADDYIETKLGLIWRTGFDAARIRLEREDAFRAKVATIQLPESPTAASASREVDSDFQFTPNHTVSIADAWERLSHVHAYSWQSAHRKALSQQTEREEAYLLHSGEVSRLRAFSSGS</sequence>
<dbReference type="AlphaFoldDB" id="A0A1C7M145"/>
<dbReference type="PANTHER" id="PTHR15678">
    <property type="entry name" value="ANTIGEN MLAA-22-RELATED"/>
    <property type="match status" value="1"/>
</dbReference>
<evidence type="ECO:0000313" key="1">
    <source>
        <dbReference type="EMBL" id="OBZ70458.1"/>
    </source>
</evidence>
<dbReference type="Proteomes" id="UP000092993">
    <property type="component" value="Unassembled WGS sequence"/>
</dbReference>
<protein>
    <submittedName>
        <fullName evidence="1">Uncharacterized protein</fullName>
    </submittedName>
</protein>